<evidence type="ECO:0000313" key="3">
    <source>
        <dbReference type="Proteomes" id="UP001281003"/>
    </source>
</evidence>
<evidence type="ECO:0000313" key="2">
    <source>
        <dbReference type="EMBL" id="KAK3391846.1"/>
    </source>
</evidence>
<feature type="signal peptide" evidence="1">
    <location>
        <begin position="1"/>
        <end position="22"/>
    </location>
</feature>
<dbReference type="AlphaFoldDB" id="A0AAE0P1Z1"/>
<dbReference type="Proteomes" id="UP001281003">
    <property type="component" value="Unassembled WGS sequence"/>
</dbReference>
<evidence type="ECO:0000256" key="1">
    <source>
        <dbReference type="SAM" id="SignalP"/>
    </source>
</evidence>
<keyword evidence="3" id="KW-1185">Reference proteome</keyword>
<keyword evidence="1" id="KW-0732">Signal</keyword>
<name>A0AAE0P1Z1_SORBR</name>
<reference evidence="2" key="1">
    <citation type="journal article" date="2023" name="Mol. Phylogenet. Evol.">
        <title>Genome-scale phylogeny and comparative genomics of the fungal order Sordariales.</title>
        <authorList>
            <person name="Hensen N."/>
            <person name="Bonometti L."/>
            <person name="Westerberg I."/>
            <person name="Brannstrom I.O."/>
            <person name="Guillou S."/>
            <person name="Cros-Aarteil S."/>
            <person name="Calhoun S."/>
            <person name="Haridas S."/>
            <person name="Kuo A."/>
            <person name="Mondo S."/>
            <person name="Pangilinan J."/>
            <person name="Riley R."/>
            <person name="LaButti K."/>
            <person name="Andreopoulos B."/>
            <person name="Lipzen A."/>
            <person name="Chen C."/>
            <person name="Yan M."/>
            <person name="Daum C."/>
            <person name="Ng V."/>
            <person name="Clum A."/>
            <person name="Steindorff A."/>
            <person name="Ohm R.A."/>
            <person name="Martin F."/>
            <person name="Silar P."/>
            <person name="Natvig D.O."/>
            <person name="Lalanne C."/>
            <person name="Gautier V."/>
            <person name="Ament-Velasquez S.L."/>
            <person name="Kruys A."/>
            <person name="Hutchinson M.I."/>
            <person name="Powell A.J."/>
            <person name="Barry K."/>
            <person name="Miller A.N."/>
            <person name="Grigoriev I.V."/>
            <person name="Debuchy R."/>
            <person name="Gladieux P."/>
            <person name="Hiltunen Thoren M."/>
            <person name="Johannesson H."/>
        </authorList>
    </citation>
    <scope>NUCLEOTIDE SEQUENCE</scope>
    <source>
        <strain evidence="2">FGSC 1904</strain>
    </source>
</reference>
<protein>
    <recommendedName>
        <fullName evidence="4">Secreted protein</fullName>
    </recommendedName>
</protein>
<proteinExistence type="predicted"/>
<comment type="caution">
    <text evidence="2">The sequence shown here is derived from an EMBL/GenBank/DDBJ whole genome shotgun (WGS) entry which is preliminary data.</text>
</comment>
<accession>A0AAE0P1Z1</accession>
<sequence>MLVRPWSWVLLGWVSLTSVSSAGSLFKNPSTAETGFHCCSSEASQWDAVAAGRRRNGRISIAAVEGIPTAYLSLPLHPSTFQSTTQERGDCVSGRGSASALHYTKSPIRRRFLLCKRTPPTETQTLHRG</sequence>
<reference evidence="2" key="2">
    <citation type="submission" date="2023-07" db="EMBL/GenBank/DDBJ databases">
        <authorList>
            <consortium name="Lawrence Berkeley National Laboratory"/>
            <person name="Haridas S."/>
            <person name="Hensen N."/>
            <person name="Bonometti L."/>
            <person name="Westerberg I."/>
            <person name="Brannstrom I.O."/>
            <person name="Guillou S."/>
            <person name="Cros-Aarteil S."/>
            <person name="Calhoun S."/>
            <person name="Kuo A."/>
            <person name="Mondo S."/>
            <person name="Pangilinan J."/>
            <person name="Riley R."/>
            <person name="LaButti K."/>
            <person name="Andreopoulos B."/>
            <person name="Lipzen A."/>
            <person name="Chen C."/>
            <person name="Yanf M."/>
            <person name="Daum C."/>
            <person name="Ng V."/>
            <person name="Clum A."/>
            <person name="Steindorff A."/>
            <person name="Ohm R."/>
            <person name="Martin F."/>
            <person name="Silar P."/>
            <person name="Natvig D."/>
            <person name="Lalanne C."/>
            <person name="Gautier V."/>
            <person name="Ament-velasquez S.L."/>
            <person name="Kruys A."/>
            <person name="Hutchinson M.I."/>
            <person name="Powell A.J."/>
            <person name="Barry K."/>
            <person name="Miller A.N."/>
            <person name="Grigoriev I.V."/>
            <person name="Debuchy R."/>
            <person name="Gladieux P."/>
            <person name="Thoren M.H."/>
            <person name="Johannesson H."/>
        </authorList>
    </citation>
    <scope>NUCLEOTIDE SEQUENCE</scope>
    <source>
        <strain evidence="2">FGSC 1904</strain>
    </source>
</reference>
<gene>
    <name evidence="2" type="ORF">B0T20DRAFT_67108</name>
</gene>
<dbReference type="EMBL" id="JAUTDP010000012">
    <property type="protein sequence ID" value="KAK3391846.1"/>
    <property type="molecule type" value="Genomic_DNA"/>
</dbReference>
<feature type="chain" id="PRO_5041955186" description="Secreted protein" evidence="1">
    <location>
        <begin position="23"/>
        <end position="129"/>
    </location>
</feature>
<organism evidence="2 3">
    <name type="scientific">Sordaria brevicollis</name>
    <dbReference type="NCBI Taxonomy" id="83679"/>
    <lineage>
        <taxon>Eukaryota</taxon>
        <taxon>Fungi</taxon>
        <taxon>Dikarya</taxon>
        <taxon>Ascomycota</taxon>
        <taxon>Pezizomycotina</taxon>
        <taxon>Sordariomycetes</taxon>
        <taxon>Sordariomycetidae</taxon>
        <taxon>Sordariales</taxon>
        <taxon>Sordariaceae</taxon>
        <taxon>Sordaria</taxon>
    </lineage>
</organism>
<evidence type="ECO:0008006" key="4">
    <source>
        <dbReference type="Google" id="ProtNLM"/>
    </source>
</evidence>